<dbReference type="SMART" id="SM00872">
    <property type="entry name" value="Alpha-mann_mid"/>
    <property type="match status" value="1"/>
</dbReference>
<evidence type="ECO:0000313" key="7">
    <source>
        <dbReference type="Proteomes" id="UP000759131"/>
    </source>
</evidence>
<gene>
    <name evidence="6" type="ORF">OSB1V03_LOCUS127</name>
</gene>
<keyword evidence="4" id="KW-0378">Hydrolase</keyword>
<dbReference type="AlphaFoldDB" id="A0A7R9KAU0"/>
<dbReference type="Gene3D" id="1.20.1270.50">
    <property type="entry name" value="Glycoside hydrolase family 38, central domain"/>
    <property type="match status" value="2"/>
</dbReference>
<dbReference type="Gene3D" id="3.40.720.10">
    <property type="entry name" value="Alkaline Phosphatase, subunit A"/>
    <property type="match status" value="1"/>
</dbReference>
<reference evidence="6" key="1">
    <citation type="submission" date="2020-11" db="EMBL/GenBank/DDBJ databases">
        <authorList>
            <person name="Tran Van P."/>
        </authorList>
    </citation>
    <scope>NUCLEOTIDE SEQUENCE</scope>
</reference>
<evidence type="ECO:0000259" key="5">
    <source>
        <dbReference type="SMART" id="SM00872"/>
    </source>
</evidence>
<protein>
    <recommendedName>
        <fullName evidence="5">Glycoside hydrolase family 38 central domain-containing protein</fullName>
    </recommendedName>
</protein>
<dbReference type="InterPro" id="IPR011013">
    <property type="entry name" value="Gal_mutarotase_sf_dom"/>
</dbReference>
<dbReference type="SUPFAM" id="SSF74650">
    <property type="entry name" value="Galactose mutarotase-like"/>
    <property type="match status" value="1"/>
</dbReference>
<dbReference type="InterPro" id="IPR028995">
    <property type="entry name" value="Glyco_hydro_57/38_cen_sf"/>
</dbReference>
<keyword evidence="3" id="KW-0479">Metal-binding</keyword>
<dbReference type="GO" id="GO:0004559">
    <property type="term" value="F:alpha-mannosidase activity"/>
    <property type="evidence" value="ECO:0007669"/>
    <property type="project" value="InterPro"/>
</dbReference>
<dbReference type="GO" id="GO:0006013">
    <property type="term" value="P:mannose metabolic process"/>
    <property type="evidence" value="ECO:0007669"/>
    <property type="project" value="InterPro"/>
</dbReference>
<dbReference type="InterPro" id="IPR048534">
    <property type="entry name" value="Man2a1-like_dom"/>
</dbReference>
<dbReference type="GO" id="GO:0005764">
    <property type="term" value="C:lysosome"/>
    <property type="evidence" value="ECO:0007669"/>
    <property type="project" value="TreeGrafter"/>
</dbReference>
<dbReference type="Pfam" id="PF21260">
    <property type="entry name" value="Laman-like_dom"/>
    <property type="match status" value="1"/>
</dbReference>
<dbReference type="PANTHER" id="PTHR11607:SF3">
    <property type="entry name" value="LYSOSOMAL ALPHA-MANNOSIDASE"/>
    <property type="match status" value="1"/>
</dbReference>
<dbReference type="PANTHER" id="PTHR11607">
    <property type="entry name" value="ALPHA-MANNOSIDASE"/>
    <property type="match status" value="1"/>
</dbReference>
<dbReference type="InterPro" id="IPR013780">
    <property type="entry name" value="Glyco_hydro_b"/>
</dbReference>
<dbReference type="Pfam" id="PF09261">
    <property type="entry name" value="Alpha-mann_mid"/>
    <property type="match status" value="1"/>
</dbReference>
<accession>A0A7R9KAU0</accession>
<evidence type="ECO:0000256" key="3">
    <source>
        <dbReference type="ARBA" id="ARBA00022723"/>
    </source>
</evidence>
<dbReference type="Pfam" id="PF00884">
    <property type="entry name" value="Sulfatase"/>
    <property type="match status" value="1"/>
</dbReference>
<evidence type="ECO:0000313" key="6">
    <source>
        <dbReference type="EMBL" id="CAD7619627.1"/>
    </source>
</evidence>
<feature type="domain" description="Glycoside hydrolase family 38 central" evidence="5">
    <location>
        <begin position="272"/>
        <end position="347"/>
    </location>
</feature>
<dbReference type="InterPro" id="IPR015341">
    <property type="entry name" value="Glyco_hydro_38_cen"/>
</dbReference>
<dbReference type="SUPFAM" id="SSF53649">
    <property type="entry name" value="Alkaline phosphatase-like"/>
    <property type="match status" value="1"/>
</dbReference>
<dbReference type="FunFam" id="1.20.1270.50:FF:000003">
    <property type="entry name" value="Alpha-mannosidase"/>
    <property type="match status" value="1"/>
</dbReference>
<dbReference type="GO" id="GO:0030246">
    <property type="term" value="F:carbohydrate binding"/>
    <property type="evidence" value="ECO:0007669"/>
    <property type="project" value="InterPro"/>
</dbReference>
<dbReference type="Proteomes" id="UP000759131">
    <property type="component" value="Unassembled WGS sequence"/>
</dbReference>
<organism evidence="6">
    <name type="scientific">Medioppia subpectinata</name>
    <dbReference type="NCBI Taxonomy" id="1979941"/>
    <lineage>
        <taxon>Eukaryota</taxon>
        <taxon>Metazoa</taxon>
        <taxon>Ecdysozoa</taxon>
        <taxon>Arthropoda</taxon>
        <taxon>Chelicerata</taxon>
        <taxon>Arachnida</taxon>
        <taxon>Acari</taxon>
        <taxon>Acariformes</taxon>
        <taxon>Sarcoptiformes</taxon>
        <taxon>Oribatida</taxon>
        <taxon>Brachypylina</taxon>
        <taxon>Oppioidea</taxon>
        <taxon>Oppiidae</taxon>
        <taxon>Medioppia</taxon>
    </lineage>
</organism>
<dbReference type="OrthoDB" id="103349at2759"/>
<evidence type="ECO:0000256" key="2">
    <source>
        <dbReference type="ARBA" id="ARBA00008779"/>
    </source>
</evidence>
<dbReference type="EMBL" id="OC854594">
    <property type="protein sequence ID" value="CAD7619627.1"/>
    <property type="molecule type" value="Genomic_DNA"/>
</dbReference>
<dbReference type="InterPro" id="IPR000917">
    <property type="entry name" value="Sulfatase_N"/>
</dbReference>
<dbReference type="InterPro" id="IPR037094">
    <property type="entry name" value="Glyco_hydro_38_cen_sf"/>
</dbReference>
<sequence length="532" mass="59626">MSETGFTGFDLRHNLDAVDGAHGIYSTDYYTESAVKLISDHNIERPLFVYMSYQSVHSANSPYELQAPKQLVDKFSYIKDENRRIFAATLYSMDLSIGRIVNELHNKNILNNTIILFMSDNGAAISGFMAIIPFITAVYLGAVPAAGDVERLSQTDPPAAARFVNYIRQYSGNYSTNQLLIPMVGKRLVHEHGQTDPYRDTVLALPSTGASTSVLVRYWYWCCDTNGTNGTREVLTGLEVLTILEVLTGLESNNTLTSKSDDFFPYASDNNTYWTGYFTSRPALKRYERVGNNFLQVCKQLDVLAGMGGAYDKEVTALREWQAVMQHHDAITGTEKQHVADNYALKLAKSIACCERVVDRAVAKLAAKSMANRTVQSVPEQLFCQQLNVSACEWTESLNTSLAVTVYNPYGQPVRHILRLPITDRSHVLELKERVSEAVEELVFKASVPALGFATYILKPQDTGVSRTAPLVRRVERDFRVQTPGFNVHFDGYGRLQALQFRDSGRTVSVRQEFAYLIIIESIIKININDVQ</sequence>
<keyword evidence="7" id="KW-1185">Reference proteome</keyword>
<evidence type="ECO:0000256" key="1">
    <source>
        <dbReference type="ARBA" id="ARBA00001913"/>
    </source>
</evidence>
<evidence type="ECO:0000256" key="4">
    <source>
        <dbReference type="ARBA" id="ARBA00022801"/>
    </source>
</evidence>
<comment type="similarity">
    <text evidence="2">Belongs to the sulfatase family.</text>
</comment>
<comment type="cofactor">
    <cofactor evidence="1">
        <name>Ca(2+)</name>
        <dbReference type="ChEBI" id="CHEBI:29108"/>
    </cofactor>
</comment>
<dbReference type="GO" id="GO:0046872">
    <property type="term" value="F:metal ion binding"/>
    <property type="evidence" value="ECO:0007669"/>
    <property type="project" value="UniProtKB-KW"/>
</dbReference>
<dbReference type="FunFam" id="1.20.1270.50:FF:000002">
    <property type="entry name" value="Alpha-mannosidase"/>
    <property type="match status" value="1"/>
</dbReference>
<dbReference type="SUPFAM" id="SSF88688">
    <property type="entry name" value="Families 57/38 glycoside transferase middle domain"/>
    <property type="match status" value="1"/>
</dbReference>
<proteinExistence type="inferred from homology"/>
<dbReference type="Gene3D" id="2.60.40.1180">
    <property type="entry name" value="Golgi alpha-mannosidase II"/>
    <property type="match status" value="1"/>
</dbReference>
<name>A0A7R9KAU0_9ACAR</name>
<dbReference type="EMBL" id="CAJPIZ010000019">
    <property type="protein sequence ID" value="CAG2100057.1"/>
    <property type="molecule type" value="Genomic_DNA"/>
</dbReference>
<dbReference type="InterPro" id="IPR017850">
    <property type="entry name" value="Alkaline_phosphatase_core_sf"/>
</dbReference>
<dbReference type="InterPro" id="IPR050843">
    <property type="entry name" value="Glycosyl_Hydrlase_38"/>
</dbReference>